<evidence type="ECO:0000256" key="4">
    <source>
        <dbReference type="ARBA" id="ARBA00022630"/>
    </source>
</evidence>
<keyword evidence="10" id="KW-1185">Reference proteome</keyword>
<comment type="similarity">
    <text evidence="2">Belongs to the FAD-dependent oxidoreductase family.</text>
</comment>
<evidence type="ECO:0000256" key="2">
    <source>
        <dbReference type="ARBA" id="ARBA00006442"/>
    </source>
</evidence>
<dbReference type="Proteomes" id="UP000694392">
    <property type="component" value="Unplaced"/>
</dbReference>
<dbReference type="InterPro" id="IPR016156">
    <property type="entry name" value="FAD/NAD-linked_Rdtase_dimer_sf"/>
</dbReference>
<feature type="domain" description="Reductase C-terminal" evidence="8">
    <location>
        <begin position="58"/>
        <end position="131"/>
    </location>
</feature>
<organism evidence="9 10">
    <name type="scientific">Sphenodon punctatus</name>
    <name type="common">Tuatara</name>
    <name type="synonym">Hatteria punctata</name>
    <dbReference type="NCBI Taxonomy" id="8508"/>
    <lineage>
        <taxon>Eukaryota</taxon>
        <taxon>Metazoa</taxon>
        <taxon>Chordata</taxon>
        <taxon>Craniata</taxon>
        <taxon>Vertebrata</taxon>
        <taxon>Euteleostomi</taxon>
        <taxon>Lepidosauria</taxon>
        <taxon>Sphenodontia</taxon>
        <taxon>Sphenodontidae</taxon>
        <taxon>Sphenodon</taxon>
    </lineage>
</organism>
<sequence length="142" mass="15640">MQTNLPNVFAAGDVASFPVALLGGKKGTIRHWQIAQAHGRIAALNMLKQQEALNTVPFFWTSLLGKSIRYTGCGEGYTDTVLRGDLDQRKFLLFYIREEYVAAVASLNMDPLVSMIAESMYAGKRISKAEALAMPLDYQPPA</sequence>
<evidence type="ECO:0000256" key="3">
    <source>
        <dbReference type="ARBA" id="ARBA00012806"/>
    </source>
</evidence>
<dbReference type="SUPFAM" id="SSF55424">
    <property type="entry name" value="FAD/NAD-linked reductases, dimerisation (C-terminal) domain"/>
    <property type="match status" value="1"/>
</dbReference>
<dbReference type="GO" id="GO:0001716">
    <property type="term" value="F:L-amino-acid oxidase activity"/>
    <property type="evidence" value="ECO:0007669"/>
    <property type="project" value="UniProtKB-EC"/>
</dbReference>
<dbReference type="GO" id="GO:0016651">
    <property type="term" value="F:oxidoreductase activity, acting on NAD(P)H"/>
    <property type="evidence" value="ECO:0007669"/>
    <property type="project" value="TreeGrafter"/>
</dbReference>
<keyword evidence="4" id="KW-0285">Flavoprotein</keyword>
<dbReference type="Pfam" id="PF14759">
    <property type="entry name" value="Reductase_C"/>
    <property type="match status" value="1"/>
</dbReference>
<reference evidence="9" key="1">
    <citation type="submission" date="2025-08" db="UniProtKB">
        <authorList>
            <consortium name="Ensembl"/>
        </authorList>
    </citation>
    <scope>IDENTIFICATION</scope>
</reference>
<keyword evidence="6" id="KW-0560">Oxidoreductase</keyword>
<dbReference type="AlphaFoldDB" id="A0A8D0L576"/>
<dbReference type="EC" id="1.4.3.2" evidence="3"/>
<evidence type="ECO:0000313" key="9">
    <source>
        <dbReference type="Ensembl" id="ENSSPUP00000009566.1"/>
    </source>
</evidence>
<dbReference type="InterPro" id="IPR050446">
    <property type="entry name" value="FAD-oxidoreductase/Apoptosis"/>
</dbReference>
<dbReference type="PANTHER" id="PTHR43557:SF7">
    <property type="entry name" value="RIESKE DOMAIN-CONTAINING PROTEIN"/>
    <property type="match status" value="1"/>
</dbReference>
<evidence type="ECO:0000259" key="8">
    <source>
        <dbReference type="Pfam" id="PF14759"/>
    </source>
</evidence>
<protein>
    <recommendedName>
        <fullName evidence="3">L-amino-acid oxidase</fullName>
        <ecNumber evidence="3">1.4.3.2</ecNumber>
    </recommendedName>
</protein>
<evidence type="ECO:0000256" key="6">
    <source>
        <dbReference type="ARBA" id="ARBA00023002"/>
    </source>
</evidence>
<dbReference type="InterPro" id="IPR036188">
    <property type="entry name" value="FAD/NAD-bd_sf"/>
</dbReference>
<evidence type="ECO:0000256" key="5">
    <source>
        <dbReference type="ARBA" id="ARBA00022827"/>
    </source>
</evidence>
<accession>A0A8D0L576</accession>
<comment type="similarity">
    <text evidence="1">Belongs to the flavin monoamine oxidase family. FIG1 subfamily.</text>
</comment>
<reference evidence="9" key="2">
    <citation type="submission" date="2025-09" db="UniProtKB">
        <authorList>
            <consortium name="Ensembl"/>
        </authorList>
    </citation>
    <scope>IDENTIFICATION</scope>
</reference>
<evidence type="ECO:0000256" key="1">
    <source>
        <dbReference type="ARBA" id="ARBA00005465"/>
    </source>
</evidence>
<keyword evidence="7" id="KW-0325">Glycoprotein</keyword>
<name>A0A8D0L576_SPHPU</name>
<evidence type="ECO:0000313" key="10">
    <source>
        <dbReference type="Proteomes" id="UP000694392"/>
    </source>
</evidence>
<dbReference type="InterPro" id="IPR028202">
    <property type="entry name" value="Reductase_C"/>
</dbReference>
<dbReference type="Ensembl" id="ENSSPUT00000010205.1">
    <property type="protein sequence ID" value="ENSSPUP00000009566.1"/>
    <property type="gene ID" value="ENSSPUG00000007430.1"/>
</dbReference>
<keyword evidence="5" id="KW-0274">FAD</keyword>
<dbReference type="GO" id="GO:0005737">
    <property type="term" value="C:cytoplasm"/>
    <property type="evidence" value="ECO:0007669"/>
    <property type="project" value="TreeGrafter"/>
</dbReference>
<evidence type="ECO:0000256" key="7">
    <source>
        <dbReference type="ARBA" id="ARBA00023180"/>
    </source>
</evidence>
<dbReference type="SUPFAM" id="SSF51905">
    <property type="entry name" value="FAD/NAD(P)-binding domain"/>
    <property type="match status" value="1"/>
</dbReference>
<dbReference type="PANTHER" id="PTHR43557">
    <property type="entry name" value="APOPTOSIS-INDUCING FACTOR 1"/>
    <property type="match status" value="1"/>
</dbReference>
<dbReference type="Gene3D" id="3.50.50.60">
    <property type="entry name" value="FAD/NAD(P)-binding domain"/>
    <property type="match status" value="1"/>
</dbReference>
<proteinExistence type="inferred from homology"/>
<dbReference type="GeneTree" id="ENSGT00940000164941"/>
<dbReference type="Gene3D" id="3.30.390.30">
    <property type="match status" value="1"/>
</dbReference>